<dbReference type="Pfam" id="PF03981">
    <property type="entry name" value="Ubiq_cyt_C_chap"/>
    <property type="match status" value="2"/>
</dbReference>
<comment type="similarity">
    <text evidence="1">Belongs to the CBP3 family.</text>
</comment>
<feature type="domain" description="Ubiquinol-cytochrome c chaperone" evidence="3">
    <location>
        <begin position="82"/>
        <end position="137"/>
    </location>
</feature>
<feature type="region of interest" description="Disordered" evidence="2">
    <location>
        <begin position="1"/>
        <end position="25"/>
    </location>
</feature>
<dbReference type="STRING" id="1314778.A0A5C3P3U8"/>
<evidence type="ECO:0000313" key="5">
    <source>
        <dbReference type="Proteomes" id="UP000308197"/>
    </source>
</evidence>
<evidence type="ECO:0000256" key="2">
    <source>
        <dbReference type="SAM" id="MobiDB-lite"/>
    </source>
</evidence>
<feature type="compositionally biased region" description="Basic and acidic residues" evidence="2">
    <location>
        <begin position="1"/>
        <end position="11"/>
    </location>
</feature>
<dbReference type="GO" id="GO:0034551">
    <property type="term" value="P:mitochondrial respiratory chain complex III assembly"/>
    <property type="evidence" value="ECO:0007669"/>
    <property type="project" value="TreeGrafter"/>
</dbReference>
<dbReference type="AlphaFoldDB" id="A0A5C3P3U8"/>
<dbReference type="EMBL" id="ML211338">
    <property type="protein sequence ID" value="TFK84151.1"/>
    <property type="molecule type" value="Genomic_DNA"/>
</dbReference>
<dbReference type="InParanoid" id="A0A5C3P3U8"/>
<feature type="domain" description="Ubiquinol-cytochrome c chaperone" evidence="3">
    <location>
        <begin position="180"/>
        <end position="233"/>
    </location>
</feature>
<proteinExistence type="inferred from homology"/>
<sequence>MSAPENREGPPHLEQQNQPPPPPQTWLARQIKQSPVARQAFFRLLNLLGYGSAKQYAGRRAFAMYTNLCIPRPDEESQFWKQECHLPPTFQSWFTVTNLHVWLLTVRLRALPAPHGTHYIQGLIDHFFLDVEDRVRAVLQPASPNVLTPQHNLVPYTRPSDFYTIANGHNSRPRPRGKAPERLVTRQMKIFKEQWAGMGMSFDLGLVRSDAELAGAVWRNLLGARGAKGFAYPSDDADAQRYFRRTVNLAGGEVEKLESIEKRGGLEAEEARDDGSGMHDHPPSEVDKYVAYPEVMAEVVEYVRRELVRLESIPDEAIIGKGRAARCVEGVGLVVLR</sequence>
<dbReference type="Proteomes" id="UP000308197">
    <property type="component" value="Unassembled WGS sequence"/>
</dbReference>
<dbReference type="PANTHER" id="PTHR12184:SF1">
    <property type="entry name" value="UBIQUINOL-CYTOCHROME-C REDUCTASE COMPLEX ASSEMBLY FACTOR 1"/>
    <property type="match status" value="1"/>
</dbReference>
<name>A0A5C3P3U8_9APHY</name>
<keyword evidence="5" id="KW-1185">Reference proteome</keyword>
<feature type="region of interest" description="Disordered" evidence="2">
    <location>
        <begin position="261"/>
        <end position="285"/>
    </location>
</feature>
<dbReference type="PANTHER" id="PTHR12184">
    <property type="entry name" value="UBIQUINOL-CYTOCHROME C REDUCTASE COMPLEX ASSEMBLY FACTOR 1 FAMILY MEMBER"/>
    <property type="match status" value="1"/>
</dbReference>
<dbReference type="InterPro" id="IPR021150">
    <property type="entry name" value="Ubiq_cyt_c_chap"/>
</dbReference>
<dbReference type="InterPro" id="IPR007129">
    <property type="entry name" value="Ubiqinol_cyt_c_chaperone_CPB3"/>
</dbReference>
<evidence type="ECO:0000256" key="1">
    <source>
        <dbReference type="ARBA" id="ARBA00006407"/>
    </source>
</evidence>
<gene>
    <name evidence="4" type="ORF">K466DRAFT_577416</name>
</gene>
<dbReference type="GO" id="GO:0005739">
    <property type="term" value="C:mitochondrion"/>
    <property type="evidence" value="ECO:0007669"/>
    <property type="project" value="TreeGrafter"/>
</dbReference>
<evidence type="ECO:0000259" key="3">
    <source>
        <dbReference type="Pfam" id="PF03981"/>
    </source>
</evidence>
<evidence type="ECO:0000313" key="4">
    <source>
        <dbReference type="EMBL" id="TFK84151.1"/>
    </source>
</evidence>
<protein>
    <recommendedName>
        <fullName evidence="3">Ubiquinol-cytochrome c chaperone domain-containing protein</fullName>
    </recommendedName>
</protein>
<reference evidence="4 5" key="1">
    <citation type="journal article" date="2019" name="Nat. Ecol. Evol.">
        <title>Megaphylogeny resolves global patterns of mushroom evolution.</title>
        <authorList>
            <person name="Varga T."/>
            <person name="Krizsan K."/>
            <person name="Foldi C."/>
            <person name="Dima B."/>
            <person name="Sanchez-Garcia M."/>
            <person name="Sanchez-Ramirez S."/>
            <person name="Szollosi G.J."/>
            <person name="Szarkandi J.G."/>
            <person name="Papp V."/>
            <person name="Albert L."/>
            <person name="Andreopoulos W."/>
            <person name="Angelini C."/>
            <person name="Antonin V."/>
            <person name="Barry K.W."/>
            <person name="Bougher N.L."/>
            <person name="Buchanan P."/>
            <person name="Buyck B."/>
            <person name="Bense V."/>
            <person name="Catcheside P."/>
            <person name="Chovatia M."/>
            <person name="Cooper J."/>
            <person name="Damon W."/>
            <person name="Desjardin D."/>
            <person name="Finy P."/>
            <person name="Geml J."/>
            <person name="Haridas S."/>
            <person name="Hughes K."/>
            <person name="Justo A."/>
            <person name="Karasinski D."/>
            <person name="Kautmanova I."/>
            <person name="Kiss B."/>
            <person name="Kocsube S."/>
            <person name="Kotiranta H."/>
            <person name="LaButti K.M."/>
            <person name="Lechner B.E."/>
            <person name="Liimatainen K."/>
            <person name="Lipzen A."/>
            <person name="Lukacs Z."/>
            <person name="Mihaltcheva S."/>
            <person name="Morgado L.N."/>
            <person name="Niskanen T."/>
            <person name="Noordeloos M.E."/>
            <person name="Ohm R.A."/>
            <person name="Ortiz-Santana B."/>
            <person name="Ovrebo C."/>
            <person name="Racz N."/>
            <person name="Riley R."/>
            <person name="Savchenko A."/>
            <person name="Shiryaev A."/>
            <person name="Soop K."/>
            <person name="Spirin V."/>
            <person name="Szebenyi C."/>
            <person name="Tomsovsky M."/>
            <person name="Tulloss R.E."/>
            <person name="Uehling J."/>
            <person name="Grigoriev I.V."/>
            <person name="Vagvolgyi C."/>
            <person name="Papp T."/>
            <person name="Martin F.M."/>
            <person name="Miettinen O."/>
            <person name="Hibbett D.S."/>
            <person name="Nagy L.G."/>
        </authorList>
    </citation>
    <scope>NUCLEOTIDE SEQUENCE [LARGE SCALE GENOMIC DNA]</scope>
    <source>
        <strain evidence="4 5">HHB13444</strain>
    </source>
</reference>
<feature type="compositionally biased region" description="Basic and acidic residues" evidence="2">
    <location>
        <begin position="273"/>
        <end position="285"/>
    </location>
</feature>
<accession>A0A5C3P3U8</accession>
<organism evidence="4 5">
    <name type="scientific">Polyporus arcularius HHB13444</name>
    <dbReference type="NCBI Taxonomy" id="1314778"/>
    <lineage>
        <taxon>Eukaryota</taxon>
        <taxon>Fungi</taxon>
        <taxon>Dikarya</taxon>
        <taxon>Basidiomycota</taxon>
        <taxon>Agaricomycotina</taxon>
        <taxon>Agaricomycetes</taxon>
        <taxon>Polyporales</taxon>
        <taxon>Polyporaceae</taxon>
        <taxon>Polyporus</taxon>
    </lineage>
</organism>